<dbReference type="EMBL" id="JAMPKM010000014">
    <property type="protein sequence ID" value="MEP0819347.1"/>
    <property type="molecule type" value="Genomic_DNA"/>
</dbReference>
<gene>
    <name evidence="1" type="primary">cas10d</name>
    <name evidence="1" type="ORF">NC998_19790</name>
</gene>
<evidence type="ECO:0000313" key="2">
    <source>
        <dbReference type="Proteomes" id="UP001464891"/>
    </source>
</evidence>
<organism evidence="1 2">
    <name type="scientific">Trichocoleus desertorum GB2-A4</name>
    <dbReference type="NCBI Taxonomy" id="2933944"/>
    <lineage>
        <taxon>Bacteria</taxon>
        <taxon>Bacillati</taxon>
        <taxon>Cyanobacteriota</taxon>
        <taxon>Cyanophyceae</taxon>
        <taxon>Leptolyngbyales</taxon>
        <taxon>Trichocoleusaceae</taxon>
        <taxon>Trichocoleus</taxon>
    </lineage>
</organism>
<accession>A0ABV0JC36</accession>
<name>A0ABV0JC36_9CYAN</name>
<keyword evidence="2" id="KW-1185">Reference proteome</keyword>
<dbReference type="RefSeq" id="WP_199299213.1">
    <property type="nucleotide sequence ID" value="NZ_JAMPKM010000014.1"/>
</dbReference>
<dbReference type="InterPro" id="IPR017589">
    <property type="entry name" value="CRISPR-assoc_prot_Cas10d/Csc3"/>
</dbReference>
<sequence>MKTLLQTLLLETLPHSLDSVLFNYINVVLPAVEQEFGRASTFCRTKSYWKTLTQEQNQTRQLISSDKHLNQSLLINILNSLLIVWSLIPLLNEELALSKDEKCLLCVWFTLQGYNSCYSSRVTAPLLTPDINLGEVLNLDMFWPQWREYLPEIDYLTQITLQNSDNNTSAKRNGFRVPDQRLRLTLHPLLSFSTIAAQLTSPVDIVTTSAGDRLPALLKELGIDRTLIYHRLRNCTGLLTNSIHNAVLNFTEKLNWQPILCFTEGVVYLAPRGFNLLNRMDLQQFIWEQISDQLVTNMLVGEIGFKRDGKGLKAAPQILELLSPAQLIQGLPSIVEATIKNEIDPATPKRLMNLSITTLERKFLSQGADLRSDRIAEFIIFLQKQFFRSNSEFIAWILEQLGIQSAITWEQAQIHTGGVNLGWYHAAAYYVANSPHLDLRSVTRKLQEIASRLTIWAEEKKLFPVLTSATREAFDRYLVQYLELPGWDSPESSFEHELATYMAAKTKAARQPICSLSSGEFVSEAQMASVVPFKPQQYSNKNPLGGRQLKRGISKIWSLEMLLRQAFWSFSPGKLEERQPVFLYFSPTFAHAPPVTKVIHILAKQLERVNLWKIRRFWQEHGMDANALRFYPWLKNELNSNEESQHNLTFLAMTYTTTKGKNNDRCLD</sequence>
<evidence type="ECO:0000313" key="1">
    <source>
        <dbReference type="EMBL" id="MEP0819347.1"/>
    </source>
</evidence>
<dbReference type="Proteomes" id="UP001464891">
    <property type="component" value="Unassembled WGS sequence"/>
</dbReference>
<proteinExistence type="predicted"/>
<dbReference type="NCBIfam" id="TIGR03174">
    <property type="entry name" value="cas_Csc3"/>
    <property type="match status" value="1"/>
</dbReference>
<reference evidence="1 2" key="1">
    <citation type="submission" date="2022-04" db="EMBL/GenBank/DDBJ databases">
        <title>Positive selection, recombination, and allopatry shape intraspecific diversity of widespread and dominant cyanobacteria.</title>
        <authorList>
            <person name="Wei J."/>
            <person name="Shu W."/>
            <person name="Hu C."/>
        </authorList>
    </citation>
    <scope>NUCLEOTIDE SEQUENCE [LARGE SCALE GENOMIC DNA]</scope>
    <source>
        <strain evidence="1 2">GB2-A4</strain>
    </source>
</reference>
<comment type="caution">
    <text evidence="1">The sequence shown here is derived from an EMBL/GenBank/DDBJ whole genome shotgun (WGS) entry which is preliminary data.</text>
</comment>
<protein>
    <submittedName>
        <fullName evidence="1">Type I-D CRISPR-associated protein Cas10d/Csc3</fullName>
    </submittedName>
</protein>